<accession>A0A3M8AZP0</accession>
<dbReference type="InterPro" id="IPR001119">
    <property type="entry name" value="SLH_dom"/>
</dbReference>
<protein>
    <submittedName>
        <fullName evidence="4">S-layer homology domain-containing protein</fullName>
    </submittedName>
</protein>
<feature type="domain" description="SLH" evidence="3">
    <location>
        <begin position="225"/>
        <end position="288"/>
    </location>
</feature>
<dbReference type="RefSeq" id="WP_122905016.1">
    <property type="nucleotide sequence ID" value="NZ_RHHS01000028.1"/>
</dbReference>
<dbReference type="AlphaFoldDB" id="A0A3M8AZP0"/>
<feature type="chain" id="PRO_5018088255" evidence="2">
    <location>
        <begin position="24"/>
        <end position="292"/>
    </location>
</feature>
<evidence type="ECO:0000259" key="3">
    <source>
        <dbReference type="PROSITE" id="PS51272"/>
    </source>
</evidence>
<feature type="region of interest" description="Disordered" evidence="1">
    <location>
        <begin position="78"/>
        <end position="97"/>
    </location>
</feature>
<dbReference type="Proteomes" id="UP000268829">
    <property type="component" value="Unassembled WGS sequence"/>
</dbReference>
<sequence length="292" mass="32345">MKKFLAVILALSLVGSAHSFAFAEKKATVSIPEGTSAYKIVDKEGNFVDLEFTYKKDVITVVVTVPNTENDPQIITVPLENTEKRDEDSADSTGGDLKNDSIFSVPMDSVNHWARNDILLMNQLGLLKGYPDGTFKPEKTITRAEYAALLERVLKMASTVPKSVETTVFSDVKPDDWFFGPVSSLVVRKNINPEVYSEGHFFPNAAIPREEIALWTAVDVPEISSQDVKFKDESAMKYPVDVKKVAAAGLLKGFPDGSFRPNGNTTRAEAATMMVRFLKMKGIINEQNERKM</sequence>
<dbReference type="OrthoDB" id="5845122at2"/>
<feature type="domain" description="SLH" evidence="3">
    <location>
        <begin position="101"/>
        <end position="164"/>
    </location>
</feature>
<evidence type="ECO:0000256" key="2">
    <source>
        <dbReference type="SAM" id="SignalP"/>
    </source>
</evidence>
<organism evidence="4 5">
    <name type="scientific">Brevibacillus gelatini</name>
    <dbReference type="NCBI Taxonomy" id="1655277"/>
    <lineage>
        <taxon>Bacteria</taxon>
        <taxon>Bacillati</taxon>
        <taxon>Bacillota</taxon>
        <taxon>Bacilli</taxon>
        <taxon>Bacillales</taxon>
        <taxon>Paenibacillaceae</taxon>
        <taxon>Brevibacillus</taxon>
    </lineage>
</organism>
<gene>
    <name evidence="4" type="ORF">EDM57_12150</name>
</gene>
<dbReference type="Pfam" id="PF00395">
    <property type="entry name" value="SLH"/>
    <property type="match status" value="2"/>
</dbReference>
<name>A0A3M8AZP0_9BACL</name>
<comment type="caution">
    <text evidence="4">The sequence shown here is derived from an EMBL/GenBank/DDBJ whole genome shotgun (WGS) entry which is preliminary data.</text>
</comment>
<keyword evidence="2" id="KW-0732">Signal</keyword>
<dbReference type="EMBL" id="RHHS01000028">
    <property type="protein sequence ID" value="RNB56552.1"/>
    <property type="molecule type" value="Genomic_DNA"/>
</dbReference>
<feature type="signal peptide" evidence="2">
    <location>
        <begin position="1"/>
        <end position="23"/>
    </location>
</feature>
<dbReference type="PANTHER" id="PTHR43308">
    <property type="entry name" value="OUTER MEMBRANE PROTEIN ALPHA-RELATED"/>
    <property type="match status" value="1"/>
</dbReference>
<dbReference type="PROSITE" id="PS51272">
    <property type="entry name" value="SLH"/>
    <property type="match status" value="2"/>
</dbReference>
<evidence type="ECO:0000313" key="4">
    <source>
        <dbReference type="EMBL" id="RNB56552.1"/>
    </source>
</evidence>
<dbReference type="InterPro" id="IPR051465">
    <property type="entry name" value="Cell_Envelope_Struct_Comp"/>
</dbReference>
<evidence type="ECO:0000256" key="1">
    <source>
        <dbReference type="SAM" id="MobiDB-lite"/>
    </source>
</evidence>
<keyword evidence="5" id="KW-1185">Reference proteome</keyword>
<evidence type="ECO:0000313" key="5">
    <source>
        <dbReference type="Proteomes" id="UP000268829"/>
    </source>
</evidence>
<proteinExistence type="predicted"/>
<dbReference type="PANTHER" id="PTHR43308:SF5">
    <property type="entry name" value="S-LAYER PROTEIN _ PEPTIDOGLYCAN ENDO-BETA-N-ACETYLGLUCOSAMINIDASE"/>
    <property type="match status" value="1"/>
</dbReference>
<reference evidence="4 5" key="1">
    <citation type="submission" date="2018-10" db="EMBL/GenBank/DDBJ databases">
        <title>Phylogenomics of Brevibacillus.</title>
        <authorList>
            <person name="Dunlap C."/>
        </authorList>
    </citation>
    <scope>NUCLEOTIDE SEQUENCE [LARGE SCALE GENOMIC DNA]</scope>
    <source>
        <strain evidence="4 5">DSM 100115</strain>
    </source>
</reference>